<feature type="region of interest" description="Disordered" evidence="1">
    <location>
        <begin position="113"/>
        <end position="137"/>
    </location>
</feature>
<feature type="region of interest" description="Disordered" evidence="1">
    <location>
        <begin position="39"/>
        <end position="61"/>
    </location>
</feature>
<keyword evidence="4" id="KW-1185">Reference proteome</keyword>
<reference evidence="3" key="1">
    <citation type="journal article" date="2023" name="Science">
        <title>Genome structures resolve the early diversification of teleost fishes.</title>
        <authorList>
            <person name="Parey E."/>
            <person name="Louis A."/>
            <person name="Montfort J."/>
            <person name="Bouchez O."/>
            <person name="Roques C."/>
            <person name="Iampietro C."/>
            <person name="Lluch J."/>
            <person name="Castinel A."/>
            <person name="Donnadieu C."/>
            <person name="Desvignes T."/>
            <person name="Floi Bucao C."/>
            <person name="Jouanno E."/>
            <person name="Wen M."/>
            <person name="Mejri S."/>
            <person name="Dirks R."/>
            <person name="Jansen H."/>
            <person name="Henkel C."/>
            <person name="Chen W.J."/>
            <person name="Zahm M."/>
            <person name="Cabau C."/>
            <person name="Klopp C."/>
            <person name="Thompson A.W."/>
            <person name="Robinson-Rechavi M."/>
            <person name="Braasch I."/>
            <person name="Lecointre G."/>
            <person name="Bobe J."/>
            <person name="Postlethwait J.H."/>
            <person name="Berthelot C."/>
            <person name="Roest Crollius H."/>
            <person name="Guiguen Y."/>
        </authorList>
    </citation>
    <scope>NUCLEOTIDE SEQUENCE</scope>
    <source>
        <strain evidence="3">NC1722</strain>
    </source>
</reference>
<feature type="compositionally biased region" description="Acidic residues" evidence="1">
    <location>
        <begin position="118"/>
        <end position="137"/>
    </location>
</feature>
<keyword evidence="2" id="KW-0812">Transmembrane</keyword>
<evidence type="ECO:0000313" key="3">
    <source>
        <dbReference type="EMBL" id="KAJ8347433.1"/>
    </source>
</evidence>
<evidence type="ECO:0000313" key="4">
    <source>
        <dbReference type="Proteomes" id="UP001221898"/>
    </source>
</evidence>
<feature type="compositionally biased region" description="Low complexity" evidence="1">
    <location>
        <begin position="49"/>
        <end position="60"/>
    </location>
</feature>
<keyword evidence="2" id="KW-1133">Transmembrane helix</keyword>
<keyword evidence="2" id="KW-0472">Membrane</keyword>
<gene>
    <name evidence="3" type="ORF">AAFF_G00201160</name>
</gene>
<sequence length="380" mass="41658">MSLSVASDFTLVLDTTASANSNSMLTKGYQWVGTSWSEPSSSLQEKRTSPGPASATPSASVQSPLQPALTFYSGDMVHCVNTNSVKVVHLLIPTPCKVHWRDDWCGLPAQADSKETSEMLEDLVEEEEEDKEDEGFEEDYTLYQTVSSLLDETTTSLPSSSIQPAASSIQPAASSIQSAASSIQPAASILPAPSSIQSAANPPGVPGAPPQVPEEQLVGNIVALWQNLLDYDKQRVVFAARHQDRLNTWPDCSRLIEAIIVSLCGIHKSPKKQGKGTLTRWTLILQDYRKIRQLILANRAIMQDTTLQLVEVNQTTLIQWHNRRVKKQDTSLVLQGIDLPNHLSVAVSLSCLEMSVLLLLLNIPVLSMFTIYLRAQQGRQ</sequence>
<name>A0AAD7R0V6_9TELE</name>
<organism evidence="3 4">
    <name type="scientific">Aldrovandia affinis</name>
    <dbReference type="NCBI Taxonomy" id="143900"/>
    <lineage>
        <taxon>Eukaryota</taxon>
        <taxon>Metazoa</taxon>
        <taxon>Chordata</taxon>
        <taxon>Craniata</taxon>
        <taxon>Vertebrata</taxon>
        <taxon>Euteleostomi</taxon>
        <taxon>Actinopterygii</taxon>
        <taxon>Neopterygii</taxon>
        <taxon>Teleostei</taxon>
        <taxon>Notacanthiformes</taxon>
        <taxon>Halosauridae</taxon>
        <taxon>Aldrovandia</taxon>
    </lineage>
</organism>
<accession>A0AAD7R0V6</accession>
<evidence type="ECO:0000256" key="2">
    <source>
        <dbReference type="SAM" id="Phobius"/>
    </source>
</evidence>
<proteinExistence type="predicted"/>
<evidence type="ECO:0000256" key="1">
    <source>
        <dbReference type="SAM" id="MobiDB-lite"/>
    </source>
</evidence>
<dbReference type="EMBL" id="JAINUG010002699">
    <property type="protein sequence ID" value="KAJ8347433.1"/>
    <property type="molecule type" value="Genomic_DNA"/>
</dbReference>
<dbReference type="Proteomes" id="UP001221898">
    <property type="component" value="Unassembled WGS sequence"/>
</dbReference>
<protein>
    <submittedName>
        <fullName evidence="3">Uncharacterized protein</fullName>
    </submittedName>
</protein>
<comment type="caution">
    <text evidence="3">The sequence shown here is derived from an EMBL/GenBank/DDBJ whole genome shotgun (WGS) entry which is preliminary data.</text>
</comment>
<feature type="transmembrane region" description="Helical" evidence="2">
    <location>
        <begin position="354"/>
        <end position="373"/>
    </location>
</feature>
<dbReference type="AlphaFoldDB" id="A0AAD7R0V6"/>